<keyword evidence="3" id="KW-1185">Reference proteome</keyword>
<dbReference type="Gene3D" id="3.40.630.30">
    <property type="match status" value="1"/>
</dbReference>
<evidence type="ECO:0000259" key="1">
    <source>
        <dbReference type="PROSITE" id="PS51186"/>
    </source>
</evidence>
<evidence type="ECO:0000313" key="3">
    <source>
        <dbReference type="Proteomes" id="UP001528823"/>
    </source>
</evidence>
<dbReference type="EMBL" id="JAPMOU010000003">
    <property type="protein sequence ID" value="MDE1460964.1"/>
    <property type="molecule type" value="Genomic_DNA"/>
</dbReference>
<sequence>MVEIATLKTERLTLRQWQSEDYKFFAALNADPVVMKYFPSCLSAVQSDAFADKLVSLIAKRGWGLWAVELKDTAQFIGFVGLHQPEAELPFTPCVEIGWRLAKAYWGVGYATEAAQAALQFAFDTLNLNEVVSFTSVTNKQSQAVMQRLGMVNTRQNFEHPSVSAESPLREHVLYKITKQQWSTLRE</sequence>
<comment type="caution">
    <text evidence="2">The sequence shown here is derived from an EMBL/GenBank/DDBJ whole genome shotgun (WGS) entry which is preliminary data.</text>
</comment>
<organism evidence="2 3">
    <name type="scientific">Spartinivicinus poritis</name>
    <dbReference type="NCBI Taxonomy" id="2994640"/>
    <lineage>
        <taxon>Bacteria</taxon>
        <taxon>Pseudomonadati</taxon>
        <taxon>Pseudomonadota</taxon>
        <taxon>Gammaproteobacteria</taxon>
        <taxon>Oceanospirillales</taxon>
        <taxon>Zooshikellaceae</taxon>
        <taxon>Spartinivicinus</taxon>
    </lineage>
</organism>
<dbReference type="Proteomes" id="UP001528823">
    <property type="component" value="Unassembled WGS sequence"/>
</dbReference>
<dbReference type="InterPro" id="IPR000182">
    <property type="entry name" value="GNAT_dom"/>
</dbReference>
<reference evidence="2 3" key="1">
    <citation type="submission" date="2022-11" db="EMBL/GenBank/DDBJ databases">
        <title>Spartinivicinus poritis sp. nov., isolated from scleractinian coral Porites lutea.</title>
        <authorList>
            <person name="Zhang G."/>
            <person name="Cai L."/>
            <person name="Wei Q."/>
        </authorList>
    </citation>
    <scope>NUCLEOTIDE SEQUENCE [LARGE SCALE GENOMIC DNA]</scope>
    <source>
        <strain evidence="2 3">A2-2</strain>
    </source>
</reference>
<name>A0ABT5U719_9GAMM</name>
<gene>
    <name evidence="2" type="ORF">ORQ98_03165</name>
</gene>
<accession>A0ABT5U719</accession>
<dbReference type="PANTHER" id="PTHR43792:SF1">
    <property type="entry name" value="N-ACETYLTRANSFERASE DOMAIN-CONTAINING PROTEIN"/>
    <property type="match status" value="1"/>
</dbReference>
<proteinExistence type="predicted"/>
<dbReference type="SUPFAM" id="SSF55729">
    <property type="entry name" value="Acyl-CoA N-acyltransferases (Nat)"/>
    <property type="match status" value="1"/>
</dbReference>
<dbReference type="InterPro" id="IPR051531">
    <property type="entry name" value="N-acetyltransferase"/>
</dbReference>
<dbReference type="PROSITE" id="PS51186">
    <property type="entry name" value="GNAT"/>
    <property type="match status" value="1"/>
</dbReference>
<protein>
    <submittedName>
        <fullName evidence="2">GNAT family N-acetyltransferase</fullName>
    </submittedName>
</protein>
<dbReference type="Pfam" id="PF13302">
    <property type="entry name" value="Acetyltransf_3"/>
    <property type="match status" value="1"/>
</dbReference>
<dbReference type="InterPro" id="IPR016181">
    <property type="entry name" value="Acyl_CoA_acyltransferase"/>
</dbReference>
<dbReference type="RefSeq" id="WP_274687335.1">
    <property type="nucleotide sequence ID" value="NZ_JAPMOU010000003.1"/>
</dbReference>
<dbReference type="PANTHER" id="PTHR43792">
    <property type="entry name" value="GNAT FAMILY, PUTATIVE (AFU_ORTHOLOGUE AFUA_3G00765)-RELATED-RELATED"/>
    <property type="match status" value="1"/>
</dbReference>
<feature type="domain" description="N-acetyltransferase" evidence="1">
    <location>
        <begin position="12"/>
        <end position="180"/>
    </location>
</feature>
<evidence type="ECO:0000313" key="2">
    <source>
        <dbReference type="EMBL" id="MDE1460964.1"/>
    </source>
</evidence>